<dbReference type="Proteomes" id="UP001419268">
    <property type="component" value="Unassembled WGS sequence"/>
</dbReference>
<evidence type="ECO:0000256" key="1">
    <source>
        <dbReference type="SAM" id="Phobius"/>
    </source>
</evidence>
<comment type="caution">
    <text evidence="2">The sequence shown here is derived from an EMBL/GenBank/DDBJ whole genome shotgun (WGS) entry which is preliminary data.</text>
</comment>
<keyword evidence="3" id="KW-1185">Reference proteome</keyword>
<evidence type="ECO:0000313" key="2">
    <source>
        <dbReference type="EMBL" id="KAK9101218.1"/>
    </source>
</evidence>
<dbReference type="EMBL" id="JBBNAG010000010">
    <property type="protein sequence ID" value="KAK9101218.1"/>
    <property type="molecule type" value="Genomic_DNA"/>
</dbReference>
<name>A0AAP0HTW9_9MAGN</name>
<accession>A0AAP0HTW9</accession>
<sequence length="321" mass="36559">MGNSYCVLELIASMILIGMVNTAGTTNLLLFYSEEWKLFHRLIRSMNKDASEARRIMSLWICLEEFGYYALIRKIGSLHDQIVEALFEETTTCLACIEHDAQEPTSIDDTPLLATLAEEPIDRRFFYYNREILQGRFKHFMNSVCNIIFRCDDIDLAEEFATLNIALAFGESSTTQVDAADLSQNSSMTSYQTSTQGNQRSMTSYLFPFFRSFGLQLPPREQRSLFVTFSRGYPVSKEEILEFFTLRWGQVVEDITLEQTAGDIMPQYGTVVLKDPSVIPMILNGKSKARFFVNGKHLWTRVYVPKRNGNGNGNGNENGLT</sequence>
<proteinExistence type="predicted"/>
<dbReference type="AlphaFoldDB" id="A0AAP0HTW9"/>
<keyword evidence="1" id="KW-0472">Membrane</keyword>
<dbReference type="PANTHER" id="PTHR33527">
    <property type="entry name" value="OS07G0274300 PROTEIN"/>
    <property type="match status" value="1"/>
</dbReference>
<reference evidence="2 3" key="1">
    <citation type="submission" date="2024-01" db="EMBL/GenBank/DDBJ databases">
        <title>Genome assemblies of Stephania.</title>
        <authorList>
            <person name="Yang L."/>
        </authorList>
    </citation>
    <scope>NUCLEOTIDE SEQUENCE [LARGE SCALE GENOMIC DNA]</scope>
    <source>
        <strain evidence="2">JXDWG</strain>
        <tissue evidence="2">Leaf</tissue>
    </source>
</reference>
<organism evidence="2 3">
    <name type="scientific">Stephania cephalantha</name>
    <dbReference type="NCBI Taxonomy" id="152367"/>
    <lineage>
        <taxon>Eukaryota</taxon>
        <taxon>Viridiplantae</taxon>
        <taxon>Streptophyta</taxon>
        <taxon>Embryophyta</taxon>
        <taxon>Tracheophyta</taxon>
        <taxon>Spermatophyta</taxon>
        <taxon>Magnoliopsida</taxon>
        <taxon>Ranunculales</taxon>
        <taxon>Menispermaceae</taxon>
        <taxon>Menispermoideae</taxon>
        <taxon>Cissampelideae</taxon>
        <taxon>Stephania</taxon>
    </lineage>
</organism>
<gene>
    <name evidence="2" type="ORF">Scep_024648</name>
</gene>
<keyword evidence="1" id="KW-0812">Transmembrane</keyword>
<evidence type="ECO:0000313" key="3">
    <source>
        <dbReference type="Proteomes" id="UP001419268"/>
    </source>
</evidence>
<protein>
    <submittedName>
        <fullName evidence="2">Uncharacterized protein</fullName>
    </submittedName>
</protein>
<feature type="transmembrane region" description="Helical" evidence="1">
    <location>
        <begin position="12"/>
        <end position="32"/>
    </location>
</feature>
<dbReference type="PANTHER" id="PTHR33527:SF53">
    <property type="entry name" value="OS10G0561000 PROTEIN"/>
    <property type="match status" value="1"/>
</dbReference>
<keyword evidence="1" id="KW-1133">Transmembrane helix</keyword>